<dbReference type="Proteomes" id="UP000189857">
    <property type="component" value="Unassembled WGS sequence"/>
</dbReference>
<name>A0A1T4NF32_9FIRM</name>
<sequence length="172" mass="20157">MVDNEKVRIMTKIAIYEKNQEHEGLALSKYFREDYVRFNMLKTLVTSTICFWLFVAVSAVVNFEKYLQKFNSVDYVKLVGKLMGKYCLFLALFEVVAFFAYSYRYNKAKPGLVEYNGNLRRLIEYYEKLETTDKTKYRVSDGIDKSLDDFVMQTFGQSKGEADHGRTGQDKE</sequence>
<reference evidence="2 3" key="1">
    <citation type="submission" date="2017-02" db="EMBL/GenBank/DDBJ databases">
        <authorList>
            <person name="Peterson S.W."/>
        </authorList>
    </citation>
    <scope>NUCLEOTIDE SEQUENCE [LARGE SCALE GENOMIC DNA]</scope>
    <source>
        <strain evidence="2 3">ATCC 17233</strain>
    </source>
</reference>
<dbReference type="OrthoDB" id="1778612at2"/>
<dbReference type="AlphaFoldDB" id="A0A1T4NF32"/>
<evidence type="ECO:0000256" key="1">
    <source>
        <dbReference type="SAM" id="Phobius"/>
    </source>
</evidence>
<dbReference type="RefSeq" id="WP_143000655.1">
    <property type="nucleotide sequence ID" value="NZ_FNHR01000007.1"/>
</dbReference>
<evidence type="ECO:0000313" key="2">
    <source>
        <dbReference type="EMBL" id="SJZ77723.1"/>
    </source>
</evidence>
<organism evidence="2 3">
    <name type="scientific">Eubacterium ruminantium</name>
    <dbReference type="NCBI Taxonomy" id="42322"/>
    <lineage>
        <taxon>Bacteria</taxon>
        <taxon>Bacillati</taxon>
        <taxon>Bacillota</taxon>
        <taxon>Clostridia</taxon>
        <taxon>Eubacteriales</taxon>
        <taxon>Eubacteriaceae</taxon>
        <taxon>Eubacterium</taxon>
    </lineage>
</organism>
<accession>A0A1T4NF32</accession>
<gene>
    <name evidence="2" type="ORF">SAMN02745110_01559</name>
</gene>
<dbReference type="EMBL" id="FUXA01000009">
    <property type="protein sequence ID" value="SJZ77723.1"/>
    <property type="molecule type" value="Genomic_DNA"/>
</dbReference>
<keyword evidence="1" id="KW-0812">Transmembrane</keyword>
<keyword evidence="3" id="KW-1185">Reference proteome</keyword>
<evidence type="ECO:0000313" key="3">
    <source>
        <dbReference type="Proteomes" id="UP000189857"/>
    </source>
</evidence>
<keyword evidence="1" id="KW-1133">Transmembrane helix</keyword>
<proteinExistence type="predicted"/>
<feature type="transmembrane region" description="Helical" evidence="1">
    <location>
        <begin position="83"/>
        <end position="103"/>
    </location>
</feature>
<feature type="transmembrane region" description="Helical" evidence="1">
    <location>
        <begin position="44"/>
        <end position="63"/>
    </location>
</feature>
<keyword evidence="1" id="KW-0472">Membrane</keyword>
<protein>
    <submittedName>
        <fullName evidence="2">Uncharacterized protein</fullName>
    </submittedName>
</protein>